<dbReference type="EMBL" id="AP013060">
    <property type="protein sequence ID" value="BAN26802.1"/>
    <property type="molecule type" value="Genomic_DNA"/>
</dbReference>
<sequence length="63" mass="6874">MFAGFTALSARGLNVATRIARRAHRTIREGFADTVSGGALAWRRSWRPGRTGVAHRKSADYAS</sequence>
<dbReference type="AlphaFoldDB" id="R4X3X5"/>
<reference evidence="1 2" key="2">
    <citation type="journal article" date="2018" name="Int. J. Syst. Evol. Microbiol.">
        <title>Burkholderia insecticola sp. nov., a gut symbiotic bacterium of the bean bug Riptortus pedestris.</title>
        <authorList>
            <person name="Takeshita K."/>
            <person name="Tamaki H."/>
            <person name="Ohbayashi T."/>
            <person name="Meng X.-Y."/>
            <person name="Sone T."/>
            <person name="Mitani Y."/>
            <person name="Peeters C."/>
            <person name="Kikuchi Y."/>
            <person name="Vandamme P."/>
        </authorList>
    </citation>
    <scope>NUCLEOTIDE SEQUENCE [LARGE SCALE GENOMIC DNA]</scope>
    <source>
        <strain evidence="1">RPE64</strain>
    </source>
</reference>
<evidence type="ECO:0000313" key="1">
    <source>
        <dbReference type="EMBL" id="BAN26802.1"/>
    </source>
</evidence>
<reference evidence="1 2" key="1">
    <citation type="journal article" date="2013" name="Genome Announc.">
        <title>Complete Genome Sequence of Burkholderia sp. Strain RPE64, Bacterial Symbiont of the Bean Bug Riptortus pedestris.</title>
        <authorList>
            <person name="Shibata T.F."/>
            <person name="Maeda T."/>
            <person name="Nikoh N."/>
            <person name="Yamaguchi K."/>
            <person name="Oshima K."/>
            <person name="Hattori M."/>
            <person name="Nishiyama T."/>
            <person name="Hasebe M."/>
            <person name="Fukatsu T."/>
            <person name="Kikuchi Y."/>
            <person name="Shigenobu S."/>
        </authorList>
    </citation>
    <scope>NUCLEOTIDE SEQUENCE [LARGE SCALE GENOMIC DNA]</scope>
</reference>
<dbReference type="Proteomes" id="UP000013966">
    <property type="component" value="Chromosome 3"/>
</dbReference>
<keyword evidence="2" id="KW-1185">Reference proteome</keyword>
<dbReference type="KEGG" id="buo:BRPE64_CCDS07190"/>
<protein>
    <submittedName>
        <fullName evidence="1">Uncharacterized protein</fullName>
    </submittedName>
</protein>
<dbReference type="HOGENOM" id="CLU_2877129_0_0_4"/>
<evidence type="ECO:0000313" key="2">
    <source>
        <dbReference type="Proteomes" id="UP000013966"/>
    </source>
</evidence>
<gene>
    <name evidence="1" type="ORF">BRPE64_CCDS07190</name>
</gene>
<organism evidence="1 2">
    <name type="scientific">Caballeronia insecticola</name>
    <dbReference type="NCBI Taxonomy" id="758793"/>
    <lineage>
        <taxon>Bacteria</taxon>
        <taxon>Pseudomonadati</taxon>
        <taxon>Pseudomonadota</taxon>
        <taxon>Betaproteobacteria</taxon>
        <taxon>Burkholderiales</taxon>
        <taxon>Burkholderiaceae</taxon>
        <taxon>Caballeronia</taxon>
    </lineage>
</organism>
<accession>R4X3X5</accession>
<name>R4X3X5_9BURK</name>
<proteinExistence type="predicted"/>
<dbReference type="STRING" id="758793.BRPE64_CCDS07190"/>